<feature type="compositionally biased region" description="Polar residues" evidence="1">
    <location>
        <begin position="72"/>
        <end position="96"/>
    </location>
</feature>
<organism evidence="3">
    <name type="scientific">Staphylococcus epidermidis</name>
    <dbReference type="NCBI Taxonomy" id="1282"/>
    <lineage>
        <taxon>Bacteria</taxon>
        <taxon>Bacillati</taxon>
        <taxon>Bacillota</taxon>
        <taxon>Bacilli</taxon>
        <taxon>Bacillales</taxon>
        <taxon>Staphylococcaceae</taxon>
        <taxon>Staphylococcus</taxon>
    </lineage>
</organism>
<reference evidence="3" key="1">
    <citation type="submission" date="2017-06" db="EMBL/GenBank/DDBJ databases">
        <title>First Detailed Genetic Characterization of the Structural Organization of Type III Arginine Catabolic Mobile Elements (ACMEs) Harbored by Staphylococcus epidermidis using Whole Genome Sequencing.</title>
        <authorList>
            <person name="McManus B.A."/>
            <person name="O'Connor A.M."/>
            <person name="Kinnevey P.M."/>
            <person name="O'Sullivan M."/>
            <person name="Polyzois I."/>
            <person name="Coleman D.C."/>
        </authorList>
    </citation>
    <scope>NUCLEOTIDE SEQUENCE</scope>
    <source>
        <strain evidence="3">I11OR1</strain>
    </source>
</reference>
<feature type="chain" id="PRO_5038946771" description="Lipoprotein" evidence="2">
    <location>
        <begin position="19"/>
        <end position="244"/>
    </location>
</feature>
<accession>A0A221KKY5</accession>
<feature type="compositionally biased region" description="Polar residues" evidence="1">
    <location>
        <begin position="208"/>
        <end position="224"/>
    </location>
</feature>
<dbReference type="EMBL" id="MF346685">
    <property type="protein sequence ID" value="ASM79708.1"/>
    <property type="molecule type" value="Genomic_DNA"/>
</dbReference>
<feature type="compositionally biased region" description="Low complexity" evidence="1">
    <location>
        <begin position="43"/>
        <end position="71"/>
    </location>
</feature>
<dbReference type="RefSeq" id="WP_002491246.1">
    <property type="nucleotide sequence ID" value="NZ_JACMVJ010000021.1"/>
</dbReference>
<evidence type="ECO:0000256" key="2">
    <source>
        <dbReference type="SAM" id="SignalP"/>
    </source>
</evidence>
<feature type="compositionally biased region" description="Basic and acidic residues" evidence="1">
    <location>
        <begin position="27"/>
        <end position="42"/>
    </location>
</feature>
<dbReference type="PROSITE" id="PS51257">
    <property type="entry name" value="PROKAR_LIPOPROTEIN"/>
    <property type="match status" value="1"/>
</dbReference>
<dbReference type="AlphaFoldDB" id="A0A221KKY5"/>
<evidence type="ECO:0000313" key="3">
    <source>
        <dbReference type="EMBL" id="ASM79708.1"/>
    </source>
</evidence>
<feature type="signal peptide" evidence="2">
    <location>
        <begin position="1"/>
        <end position="18"/>
    </location>
</feature>
<evidence type="ECO:0000256" key="1">
    <source>
        <dbReference type="SAM" id="MobiDB-lite"/>
    </source>
</evidence>
<feature type="region of interest" description="Disordered" evidence="1">
    <location>
        <begin position="27"/>
        <end position="97"/>
    </location>
</feature>
<name>A0A221KKY5_STAEP</name>
<proteinExistence type="predicted"/>
<feature type="compositionally biased region" description="Basic and acidic residues" evidence="1">
    <location>
        <begin position="174"/>
        <end position="207"/>
    </location>
</feature>
<evidence type="ECO:0008006" key="4">
    <source>
        <dbReference type="Google" id="ProtNLM"/>
    </source>
</evidence>
<keyword evidence="2" id="KW-0732">Signal</keyword>
<protein>
    <recommendedName>
        <fullName evidence="4">Lipoprotein</fullName>
    </recommendedName>
</protein>
<feature type="region of interest" description="Disordered" evidence="1">
    <location>
        <begin position="174"/>
        <end position="244"/>
    </location>
</feature>
<sequence>MKKLILSVIMLCTMLLSACSINFGDNENDKDTNQEQSDKKNNNESSSKPDNNANNETSNNANPNNSQEQTNRQQPTNNHTYTQSQDHPNEENSTQISREDAIQKAKNVFKTGQYSEFKIDQKRSSNTDYFIKFLGRDATGFPIKFATTVNKETGEVGNLIDDRTEKDKQIHVQHANESKMYKGDNSRNEEIYGRDLSRPNDDERENSKQNNINSKRNQDGNNHPNENSSEKNTTEEDQSSTQNK</sequence>